<name>A0A8J6LIH7_9FIRM</name>
<dbReference type="CDD" id="cd06533">
    <property type="entry name" value="Glyco_transf_WecG_TagA"/>
    <property type="match status" value="1"/>
</dbReference>
<evidence type="ECO:0000313" key="3">
    <source>
        <dbReference type="EMBL" id="MBA2132646.1"/>
    </source>
</evidence>
<dbReference type="GO" id="GO:0016758">
    <property type="term" value="F:hexosyltransferase activity"/>
    <property type="evidence" value="ECO:0007669"/>
    <property type="project" value="TreeGrafter"/>
</dbReference>
<dbReference type="PANTHER" id="PTHR34136:SF1">
    <property type="entry name" value="UDP-N-ACETYL-D-MANNOSAMINURONIC ACID TRANSFERASE"/>
    <property type="match status" value="1"/>
</dbReference>
<dbReference type="Pfam" id="PF03808">
    <property type="entry name" value="Glyco_tran_WecG"/>
    <property type="match status" value="1"/>
</dbReference>
<proteinExistence type="predicted"/>
<dbReference type="InterPro" id="IPR004629">
    <property type="entry name" value="WecG_TagA_CpsF"/>
</dbReference>
<sequence>MVYQPGAGGTGARVRVEVLGFPVDPLPLGTVVDRLSSALATGERLRVVTLNPEMVMAALNHPELGKAIHGAGLVVPDGIGIVWALRRQGWRRQRRVTGVDLVETLLAREQPRRRRLFLLGGEPGVGERAAAKIEQRWPGIAVAGVHHGFFAPEENAKVVGLINQARADLLLVGMGVPRQEVWLHQYWSALQVAVGIGVGGLLDLWAGRSKRAPVLLRNLGLEWAYRVWREPARWRRITVLPAFIRMVRAEQLNNKKDW</sequence>
<evidence type="ECO:0000256" key="1">
    <source>
        <dbReference type="ARBA" id="ARBA00022676"/>
    </source>
</evidence>
<gene>
    <name evidence="3" type="ORF">G5B42_03700</name>
</gene>
<evidence type="ECO:0000313" key="4">
    <source>
        <dbReference type="Proteomes" id="UP000657177"/>
    </source>
</evidence>
<organism evidence="3 4">
    <name type="scientific">Capillibacterium thermochitinicola</name>
    <dbReference type="NCBI Taxonomy" id="2699427"/>
    <lineage>
        <taxon>Bacteria</taxon>
        <taxon>Bacillati</taxon>
        <taxon>Bacillota</taxon>
        <taxon>Capillibacterium</taxon>
    </lineage>
</organism>
<keyword evidence="4" id="KW-1185">Reference proteome</keyword>
<accession>A0A8J6LIH7</accession>
<reference evidence="3" key="1">
    <citation type="submission" date="2020-06" db="EMBL/GenBank/DDBJ databases">
        <title>Novel chitinolytic bacterium.</title>
        <authorList>
            <person name="Ungkulpasvich U."/>
            <person name="Kosugi A."/>
            <person name="Uke A."/>
        </authorList>
    </citation>
    <scope>NUCLEOTIDE SEQUENCE</scope>
    <source>
        <strain evidence="3">UUS1-1</strain>
    </source>
</reference>
<comment type="caution">
    <text evidence="3">The sequence shown here is derived from an EMBL/GenBank/DDBJ whole genome shotgun (WGS) entry which is preliminary data.</text>
</comment>
<dbReference type="AlphaFoldDB" id="A0A8J6LIH7"/>
<dbReference type="RefSeq" id="WP_181339100.1">
    <property type="nucleotide sequence ID" value="NZ_JAAKDE010000006.1"/>
</dbReference>
<keyword evidence="2" id="KW-0808">Transferase</keyword>
<dbReference type="NCBIfam" id="TIGR00696">
    <property type="entry name" value="wecG_tagA_cpsF"/>
    <property type="match status" value="1"/>
</dbReference>
<dbReference type="PANTHER" id="PTHR34136">
    <property type="match status" value="1"/>
</dbReference>
<dbReference type="Proteomes" id="UP000657177">
    <property type="component" value="Unassembled WGS sequence"/>
</dbReference>
<dbReference type="EMBL" id="JAAKDE010000006">
    <property type="protein sequence ID" value="MBA2132646.1"/>
    <property type="molecule type" value="Genomic_DNA"/>
</dbReference>
<evidence type="ECO:0000256" key="2">
    <source>
        <dbReference type="ARBA" id="ARBA00022679"/>
    </source>
</evidence>
<protein>
    <submittedName>
        <fullName evidence="3">WecB/TagA/CpsF family glycosyltransferase</fullName>
    </submittedName>
</protein>
<keyword evidence="1" id="KW-0328">Glycosyltransferase</keyword>